<accession>A0A4Y2B5Q3</accession>
<name>A0A4Y2B5Q3_ARAVE</name>
<gene>
    <name evidence="1" type="ORF">AVEN_164554_1</name>
</gene>
<organism evidence="1 2">
    <name type="scientific">Araneus ventricosus</name>
    <name type="common">Orbweaver spider</name>
    <name type="synonym">Epeira ventricosa</name>
    <dbReference type="NCBI Taxonomy" id="182803"/>
    <lineage>
        <taxon>Eukaryota</taxon>
        <taxon>Metazoa</taxon>
        <taxon>Ecdysozoa</taxon>
        <taxon>Arthropoda</taxon>
        <taxon>Chelicerata</taxon>
        <taxon>Arachnida</taxon>
        <taxon>Araneae</taxon>
        <taxon>Araneomorphae</taxon>
        <taxon>Entelegynae</taxon>
        <taxon>Araneoidea</taxon>
        <taxon>Araneidae</taxon>
        <taxon>Araneus</taxon>
    </lineage>
</organism>
<sequence length="83" mass="9232">MTRTTPALAPSLQSSAPHQWEFRLAPCACFNVQRAQYTTDLQWNRVSNREPSSSEADACGNSFVLRELSTLLTRSGELSTIKT</sequence>
<dbReference type="EMBL" id="BGPR01000048">
    <property type="protein sequence ID" value="GBL86384.1"/>
    <property type="molecule type" value="Genomic_DNA"/>
</dbReference>
<proteinExistence type="predicted"/>
<keyword evidence="2" id="KW-1185">Reference proteome</keyword>
<dbReference type="Proteomes" id="UP000499080">
    <property type="component" value="Unassembled WGS sequence"/>
</dbReference>
<reference evidence="1 2" key="1">
    <citation type="journal article" date="2019" name="Sci. Rep.">
        <title>Orb-weaving spider Araneus ventricosus genome elucidates the spidroin gene catalogue.</title>
        <authorList>
            <person name="Kono N."/>
            <person name="Nakamura H."/>
            <person name="Ohtoshi R."/>
            <person name="Moran D.A.P."/>
            <person name="Shinohara A."/>
            <person name="Yoshida Y."/>
            <person name="Fujiwara M."/>
            <person name="Mori M."/>
            <person name="Tomita M."/>
            <person name="Arakawa K."/>
        </authorList>
    </citation>
    <scope>NUCLEOTIDE SEQUENCE [LARGE SCALE GENOMIC DNA]</scope>
</reference>
<evidence type="ECO:0000313" key="2">
    <source>
        <dbReference type="Proteomes" id="UP000499080"/>
    </source>
</evidence>
<dbReference type="AlphaFoldDB" id="A0A4Y2B5Q3"/>
<protein>
    <submittedName>
        <fullName evidence="1">Uncharacterized protein</fullName>
    </submittedName>
</protein>
<evidence type="ECO:0000313" key="1">
    <source>
        <dbReference type="EMBL" id="GBL86384.1"/>
    </source>
</evidence>
<comment type="caution">
    <text evidence="1">The sequence shown here is derived from an EMBL/GenBank/DDBJ whole genome shotgun (WGS) entry which is preliminary data.</text>
</comment>